<reference evidence="4 5" key="1">
    <citation type="journal article" date="2008" name="Proc. Natl. Acad. Sci. U.S.A.">
        <title>The genome of Cyanothece 51142, a unicellular diazotrophic cyanobacterium important in the marine nitrogen cycle.</title>
        <authorList>
            <person name="Welsh E.A."/>
            <person name="Liberton M."/>
            <person name="Stoeckel J."/>
            <person name="Loh T."/>
            <person name="Elvitigala T."/>
            <person name="Wang C."/>
            <person name="Wollam A."/>
            <person name="Fulton R.S."/>
            <person name="Clifton S.W."/>
            <person name="Jacobs J.M."/>
            <person name="Aurora R."/>
            <person name="Ghosh B.K."/>
            <person name="Sherman L.A."/>
            <person name="Smith R.D."/>
            <person name="Wilson R.K."/>
            <person name="Pakrasi H.B."/>
        </authorList>
    </citation>
    <scope>NUCLEOTIDE SEQUENCE [LARGE SCALE GENOMIC DNA]</scope>
    <source>
        <strain evidence="5">ATCC 51142 / BH68</strain>
    </source>
</reference>
<dbReference type="InterPro" id="IPR036086">
    <property type="entry name" value="ParB/Sulfiredoxin_sf"/>
</dbReference>
<dbReference type="SUPFAM" id="SSF110849">
    <property type="entry name" value="ParB/Sulfiredoxin"/>
    <property type="match status" value="1"/>
</dbReference>
<dbReference type="EMBL" id="CP000807">
    <property type="protein sequence ID" value="ACB54379.1"/>
    <property type="molecule type" value="Genomic_DNA"/>
</dbReference>
<gene>
    <name evidence="4" type="ordered locus">cce_5033</name>
</gene>
<sequence length="324" mass="37253">MSKISKPFQPLGINALFGEELEEDKQITPHYIPIELILLPPSQPRRYFDPEKMAQLTESIRVDGILQPLVVRPHPTKSGAYELVFGERRYRGAKNAELTEVPIIVKDLSDSQAQRFALIENLHREDLNPVDEVEGILQLLSHALNQPVPDTISALHYLKNKKENKVTDNVIRNEVESTILEIFDKLGQNWYSFTCNRLNLLNLPNDLLTALREGKIAYTKAKTIAKLKNSEQRELILSQAIANQWSQRKIAQKVKEILAQRTEEKTKTLTPSGQVDNLSKRIKQAKLWERKDIWKKVKTRLKYIEDVLDSLEDETNIVSQESSK</sequence>
<dbReference type="PANTHER" id="PTHR33375">
    <property type="entry name" value="CHROMOSOME-PARTITIONING PROTEIN PARB-RELATED"/>
    <property type="match status" value="1"/>
</dbReference>
<organism evidence="4 5">
    <name type="scientific">Crocosphaera subtropica (strain ATCC 51142 / BH68)</name>
    <name type="common">Cyanothece sp. (strain ATCC 51142)</name>
    <dbReference type="NCBI Taxonomy" id="43989"/>
    <lineage>
        <taxon>Bacteria</taxon>
        <taxon>Bacillati</taxon>
        <taxon>Cyanobacteriota</taxon>
        <taxon>Cyanophyceae</taxon>
        <taxon>Oscillatoriophycideae</taxon>
        <taxon>Chroococcales</taxon>
        <taxon>Aphanothecaceae</taxon>
        <taxon>Crocosphaera</taxon>
        <taxon>Crocosphaera subtropica</taxon>
    </lineage>
</organism>
<dbReference type="STRING" id="43989.cce_5033"/>
<protein>
    <submittedName>
        <fullName evidence="4">Chromosome partitioning protein, ParB family</fullName>
    </submittedName>
</protein>
<dbReference type="NCBIfam" id="TIGR00180">
    <property type="entry name" value="parB_part"/>
    <property type="match status" value="1"/>
</dbReference>
<keyword evidence="5" id="KW-1185">Reference proteome</keyword>
<dbReference type="InterPro" id="IPR041468">
    <property type="entry name" value="HTH_ParB/Spo0J"/>
</dbReference>
<dbReference type="Gene3D" id="1.10.10.2830">
    <property type="match status" value="1"/>
</dbReference>
<dbReference type="OrthoDB" id="9802051at2"/>
<dbReference type="FunFam" id="3.90.1530.30:FF:000001">
    <property type="entry name" value="Chromosome partitioning protein ParB"/>
    <property type="match status" value="1"/>
</dbReference>
<dbReference type="Proteomes" id="UP000001203">
    <property type="component" value="Chromosome linear"/>
</dbReference>
<dbReference type="PANTHER" id="PTHR33375:SF7">
    <property type="entry name" value="CHROMOSOME 2-PARTITIONING PROTEIN PARB-RELATED"/>
    <property type="match status" value="1"/>
</dbReference>
<dbReference type="Pfam" id="PF17762">
    <property type="entry name" value="HTH_ParB"/>
    <property type="match status" value="1"/>
</dbReference>
<comment type="similarity">
    <text evidence="1">Belongs to the ParB family.</text>
</comment>
<dbReference type="InterPro" id="IPR003115">
    <property type="entry name" value="ParB_N"/>
</dbReference>
<evidence type="ECO:0000313" key="5">
    <source>
        <dbReference type="Proteomes" id="UP000001203"/>
    </source>
</evidence>
<dbReference type="RefSeq" id="WP_009546208.1">
    <property type="nucleotide sequence ID" value="NC_010547.1"/>
</dbReference>
<dbReference type="InterPro" id="IPR004437">
    <property type="entry name" value="ParB/RepB/Spo0J"/>
</dbReference>
<dbReference type="SMART" id="SM00470">
    <property type="entry name" value="ParB"/>
    <property type="match status" value="1"/>
</dbReference>
<dbReference type="HOGENOM" id="CLU_023853_4_1_3"/>
<evidence type="ECO:0000259" key="3">
    <source>
        <dbReference type="SMART" id="SM00470"/>
    </source>
</evidence>
<name>B1X2L8_CROS5</name>
<evidence type="ECO:0000313" key="4">
    <source>
        <dbReference type="EMBL" id="ACB54379.1"/>
    </source>
</evidence>
<dbReference type="CDD" id="cd16393">
    <property type="entry name" value="SPO0J_N"/>
    <property type="match status" value="1"/>
</dbReference>
<dbReference type="AlphaFoldDB" id="B1X2L8"/>
<dbReference type="Gene3D" id="3.90.1530.30">
    <property type="match status" value="1"/>
</dbReference>
<dbReference type="SUPFAM" id="SSF109709">
    <property type="entry name" value="KorB DNA-binding domain-like"/>
    <property type="match status" value="1"/>
</dbReference>
<dbReference type="KEGG" id="cyt:cce_5033"/>
<keyword evidence="2" id="KW-0238">DNA-binding</keyword>
<dbReference type="Pfam" id="PF02195">
    <property type="entry name" value="ParB_N"/>
    <property type="match status" value="1"/>
</dbReference>
<evidence type="ECO:0000256" key="2">
    <source>
        <dbReference type="ARBA" id="ARBA00023125"/>
    </source>
</evidence>
<feature type="domain" description="ParB-like N-terminal" evidence="3">
    <location>
        <begin position="30"/>
        <end position="122"/>
    </location>
</feature>
<dbReference type="GO" id="GO:0005694">
    <property type="term" value="C:chromosome"/>
    <property type="evidence" value="ECO:0007669"/>
    <property type="project" value="TreeGrafter"/>
</dbReference>
<dbReference type="GO" id="GO:0007059">
    <property type="term" value="P:chromosome segregation"/>
    <property type="evidence" value="ECO:0007669"/>
    <property type="project" value="TreeGrafter"/>
</dbReference>
<proteinExistence type="inferred from homology"/>
<dbReference type="GO" id="GO:0003677">
    <property type="term" value="F:DNA binding"/>
    <property type="evidence" value="ECO:0007669"/>
    <property type="project" value="UniProtKB-KW"/>
</dbReference>
<accession>B1X2L8</accession>
<dbReference type="eggNOG" id="COG1475">
    <property type="taxonomic scope" value="Bacteria"/>
</dbReference>
<dbReference type="InterPro" id="IPR050336">
    <property type="entry name" value="Chromosome_partition/occlusion"/>
</dbReference>
<evidence type="ECO:0000256" key="1">
    <source>
        <dbReference type="ARBA" id="ARBA00006295"/>
    </source>
</evidence>